<keyword evidence="1" id="KW-0472">Membrane</keyword>
<evidence type="ECO:0000313" key="3">
    <source>
        <dbReference type="Proteomes" id="UP000028194"/>
    </source>
</evidence>
<protein>
    <submittedName>
        <fullName evidence="2">Uncharacterized protein</fullName>
    </submittedName>
</protein>
<feature type="transmembrane region" description="Helical" evidence="1">
    <location>
        <begin position="93"/>
        <end position="115"/>
    </location>
</feature>
<evidence type="ECO:0000313" key="2">
    <source>
        <dbReference type="EMBL" id="AIF83687.1"/>
    </source>
</evidence>
<dbReference type="Proteomes" id="UP000028194">
    <property type="component" value="Chromosome"/>
</dbReference>
<feature type="transmembrane region" description="Helical" evidence="1">
    <location>
        <begin position="7"/>
        <end position="28"/>
    </location>
</feature>
<organism evidence="2 3">
    <name type="scientific">Candidatus Nitrososphaera evergladensis SR1</name>
    <dbReference type="NCBI Taxonomy" id="1459636"/>
    <lineage>
        <taxon>Archaea</taxon>
        <taxon>Nitrososphaerota</taxon>
        <taxon>Nitrososphaeria</taxon>
        <taxon>Nitrososphaerales</taxon>
        <taxon>Nitrososphaeraceae</taxon>
        <taxon>Nitrososphaera</taxon>
    </lineage>
</organism>
<keyword evidence="3" id="KW-1185">Reference proteome</keyword>
<dbReference type="STRING" id="1459636.NTE_01625"/>
<feature type="transmembrane region" description="Helical" evidence="1">
    <location>
        <begin position="64"/>
        <end position="87"/>
    </location>
</feature>
<sequence length="125" mass="14557">MFKQKFWYAEVLTVLAILNLPALAINYFEPENWYVWYALAVVAFATMVFSLRKIRRIEMFKSPAWSWEILVILITFVFVHRLLLGIAGGTHQGYFVSTLLQIPSAGIPFLVAWLLHRVPEERRVS</sequence>
<evidence type="ECO:0000256" key="1">
    <source>
        <dbReference type="SAM" id="Phobius"/>
    </source>
</evidence>
<dbReference type="HOGENOM" id="CLU_1987513_0_0_2"/>
<dbReference type="AlphaFoldDB" id="A0A075MSA5"/>
<dbReference type="KEGG" id="nev:NTE_01625"/>
<dbReference type="EMBL" id="CP007174">
    <property type="protein sequence ID" value="AIF83687.1"/>
    <property type="molecule type" value="Genomic_DNA"/>
</dbReference>
<feature type="transmembrane region" description="Helical" evidence="1">
    <location>
        <begin position="34"/>
        <end position="52"/>
    </location>
</feature>
<reference evidence="2 3" key="1">
    <citation type="journal article" date="2014" name="PLoS ONE">
        <title>Genome Sequence of Candidatus Nitrososphaera evergladensis from Group I.1b Enriched from Everglades Soil Reveals Novel Genomic Features of the Ammonia-Oxidizing Archaea.</title>
        <authorList>
            <person name="Zhalnina K.V."/>
            <person name="Dias R."/>
            <person name="Leonard M.T."/>
            <person name="Dorr de Quadros P."/>
            <person name="Camargo F.A."/>
            <person name="Drew J.C."/>
            <person name="Farmerie W.G."/>
            <person name="Daroub S.H."/>
            <person name="Triplett E.W."/>
        </authorList>
    </citation>
    <scope>NUCLEOTIDE SEQUENCE [LARGE SCALE GENOMIC DNA]</scope>
    <source>
        <strain evidence="2 3">SR1</strain>
    </source>
</reference>
<name>A0A075MSA5_9ARCH</name>
<keyword evidence="1" id="KW-1133">Transmembrane helix</keyword>
<keyword evidence="1" id="KW-0812">Transmembrane</keyword>
<proteinExistence type="predicted"/>
<accession>A0A075MSA5</accession>
<gene>
    <name evidence="2" type="ORF">NTE_01625</name>
</gene>